<keyword evidence="6" id="KW-1185">Reference proteome</keyword>
<dbReference type="AlphaFoldDB" id="A0A8J4A2Z0"/>
<evidence type="ECO:0000313" key="6">
    <source>
        <dbReference type="Proteomes" id="UP000635606"/>
    </source>
</evidence>
<dbReference type="Gene3D" id="3.40.50.300">
    <property type="entry name" value="P-loop containing nucleotide triphosphate hydrolases"/>
    <property type="match status" value="1"/>
</dbReference>
<dbReference type="Pfam" id="PF00196">
    <property type="entry name" value="GerE"/>
    <property type="match status" value="1"/>
</dbReference>
<sequence length="933" mass="99157">MATRPVRLLGRATELARLSALLEDALAGRPRVVLCAGEPGVGRTALLRRFTHDAAGTGVEVLWAPSFGSPGAPPYWSWRHIPGLPDPFETGAERPTVVERLADRLTRAGADRGVVLVVDLDGADDASVDVLPGLVRSLRSARVLICVSGADARRAWTDLRAEPATHTLPLGGLDRDTVGLLLRARTNRPVPADVVARVSEATGGNPLHVVELARWLADRSSSPMPRTFDDVVAARTGALSEPARRVLDAGAVLGDRFRIATVARMLDLPAADCLGAVDELVRSDLLSASVTSGRAEFHHTAVRASVAAAMSIVDRVRLHGRAARAIRELAGDRVTDELGVLTHHWSAAAAGAPSAEAYRSARRAGDDAMRRLAHPDALRLYRVARDHADAVDPAEHAGLLPALAAAAVACGELRDAHLSCRAAVDAGRRLGLPALIVDAALTLEPVGEPGWDGDIHRWCTEALAVADPDDATRVRLLARLTQAAVYCGPAEEAERTSAEALRLAEACGDPDATVAALSARQLVRSGPDDTAEVATLAERMIAIGTASWRPQVELWGRLWLIDTHWFAGRLAAVATETTALQRCVDRLDGPDPRWHLLVTRAALAFARAEFEEADAFLQEGLDLFRRIGHPAARGASVAFRLLLGHHRGHPDGFLATDTWNFGTDSRWDLYARLGRAFALADSGRLDEAAAMYSRCGSPRRWFFPVSGRLVAWGIGAQVTAALGLTEDVAFLRESLLPYRGRYITGGAGATNFLGPVDLTLGKCAAALGRWDVARDELAAAGERCREIGASGFRAEADCDLAAALAAGGDRAAGAALADRTLPLARALGMSPWVARLEALAGPEPTPSTAAPPAALSPAPSTASEPTPLTPLTVLTAREREVAALVAEGLSNREIARRLVISERTAQNHVQHIFVKLALTNRAQLAAWATRHRG</sequence>
<dbReference type="GO" id="GO:0005737">
    <property type="term" value="C:cytoplasm"/>
    <property type="evidence" value="ECO:0007669"/>
    <property type="project" value="TreeGrafter"/>
</dbReference>
<name>A0A8J4A2Z0_9ACTN</name>
<dbReference type="Pfam" id="PF13191">
    <property type="entry name" value="AAA_16"/>
    <property type="match status" value="1"/>
</dbReference>
<reference evidence="5" key="1">
    <citation type="submission" date="2021-01" db="EMBL/GenBank/DDBJ databases">
        <title>Whole genome shotgun sequence of Virgisporangium ochraceum NBRC 16418.</title>
        <authorList>
            <person name="Komaki H."/>
            <person name="Tamura T."/>
        </authorList>
    </citation>
    <scope>NUCLEOTIDE SEQUENCE</scope>
    <source>
        <strain evidence="5">NBRC 16418</strain>
    </source>
</reference>
<dbReference type="SUPFAM" id="SSF52540">
    <property type="entry name" value="P-loop containing nucleoside triphosphate hydrolases"/>
    <property type="match status" value="1"/>
</dbReference>
<gene>
    <name evidence="5" type="ORF">Voc01_098110</name>
</gene>
<dbReference type="PANTHER" id="PTHR16305">
    <property type="entry name" value="TESTICULAR SOLUBLE ADENYLYL CYCLASE"/>
    <property type="match status" value="1"/>
</dbReference>
<dbReference type="PANTHER" id="PTHR16305:SF35">
    <property type="entry name" value="TRANSCRIPTIONAL ACTIVATOR DOMAIN"/>
    <property type="match status" value="1"/>
</dbReference>
<accession>A0A8J4A2Z0</accession>
<dbReference type="PROSITE" id="PS50043">
    <property type="entry name" value="HTH_LUXR_2"/>
    <property type="match status" value="1"/>
</dbReference>
<dbReference type="EMBL" id="BOPH01000145">
    <property type="protein sequence ID" value="GIJ74894.1"/>
    <property type="molecule type" value="Genomic_DNA"/>
</dbReference>
<dbReference type="CDD" id="cd06170">
    <property type="entry name" value="LuxR_C_like"/>
    <property type="match status" value="1"/>
</dbReference>
<dbReference type="PRINTS" id="PR00038">
    <property type="entry name" value="HTHLUXR"/>
</dbReference>
<evidence type="ECO:0000256" key="2">
    <source>
        <dbReference type="ARBA" id="ARBA00022840"/>
    </source>
</evidence>
<dbReference type="InterPro" id="IPR027417">
    <property type="entry name" value="P-loop_NTPase"/>
</dbReference>
<keyword evidence="2" id="KW-0067">ATP-binding</keyword>
<dbReference type="InterPro" id="IPR041664">
    <property type="entry name" value="AAA_16"/>
</dbReference>
<dbReference type="Proteomes" id="UP000635606">
    <property type="component" value="Unassembled WGS sequence"/>
</dbReference>
<feature type="region of interest" description="Disordered" evidence="3">
    <location>
        <begin position="842"/>
        <end position="868"/>
    </location>
</feature>
<dbReference type="GO" id="GO:0006355">
    <property type="term" value="P:regulation of DNA-templated transcription"/>
    <property type="evidence" value="ECO:0007669"/>
    <property type="project" value="InterPro"/>
</dbReference>
<dbReference type="GO" id="GO:0003677">
    <property type="term" value="F:DNA binding"/>
    <property type="evidence" value="ECO:0007669"/>
    <property type="project" value="InterPro"/>
</dbReference>
<evidence type="ECO:0000313" key="5">
    <source>
        <dbReference type="EMBL" id="GIJ74894.1"/>
    </source>
</evidence>
<evidence type="ECO:0000259" key="4">
    <source>
        <dbReference type="PROSITE" id="PS50043"/>
    </source>
</evidence>
<protein>
    <recommendedName>
        <fullName evidence="4">HTH luxR-type domain-containing protein</fullName>
    </recommendedName>
</protein>
<dbReference type="GO" id="GO:0004016">
    <property type="term" value="F:adenylate cyclase activity"/>
    <property type="evidence" value="ECO:0007669"/>
    <property type="project" value="TreeGrafter"/>
</dbReference>
<feature type="compositionally biased region" description="Low complexity" evidence="3">
    <location>
        <begin position="846"/>
        <end position="868"/>
    </location>
</feature>
<dbReference type="InterPro" id="IPR036388">
    <property type="entry name" value="WH-like_DNA-bd_sf"/>
</dbReference>
<evidence type="ECO:0000256" key="1">
    <source>
        <dbReference type="ARBA" id="ARBA00022741"/>
    </source>
</evidence>
<dbReference type="RefSeq" id="WP_203934678.1">
    <property type="nucleotide sequence ID" value="NZ_BOPH01000145.1"/>
</dbReference>
<dbReference type="InterPro" id="IPR000792">
    <property type="entry name" value="Tscrpt_reg_LuxR_C"/>
</dbReference>
<proteinExistence type="predicted"/>
<dbReference type="InterPro" id="IPR016032">
    <property type="entry name" value="Sig_transdc_resp-reg_C-effctor"/>
</dbReference>
<comment type="caution">
    <text evidence="5">The sequence shown here is derived from an EMBL/GenBank/DDBJ whole genome shotgun (WGS) entry which is preliminary data.</text>
</comment>
<dbReference type="Gene3D" id="1.10.10.10">
    <property type="entry name" value="Winged helix-like DNA-binding domain superfamily/Winged helix DNA-binding domain"/>
    <property type="match status" value="1"/>
</dbReference>
<evidence type="ECO:0000256" key="3">
    <source>
        <dbReference type="SAM" id="MobiDB-lite"/>
    </source>
</evidence>
<keyword evidence="1" id="KW-0547">Nucleotide-binding</keyword>
<feature type="domain" description="HTH luxR-type" evidence="4">
    <location>
        <begin position="867"/>
        <end position="932"/>
    </location>
</feature>
<organism evidence="5 6">
    <name type="scientific">Virgisporangium ochraceum</name>
    <dbReference type="NCBI Taxonomy" id="65505"/>
    <lineage>
        <taxon>Bacteria</taxon>
        <taxon>Bacillati</taxon>
        <taxon>Actinomycetota</taxon>
        <taxon>Actinomycetes</taxon>
        <taxon>Micromonosporales</taxon>
        <taxon>Micromonosporaceae</taxon>
        <taxon>Virgisporangium</taxon>
    </lineage>
</organism>
<dbReference type="SMART" id="SM00421">
    <property type="entry name" value="HTH_LUXR"/>
    <property type="match status" value="1"/>
</dbReference>
<dbReference type="GO" id="GO:0005524">
    <property type="term" value="F:ATP binding"/>
    <property type="evidence" value="ECO:0007669"/>
    <property type="project" value="UniProtKB-KW"/>
</dbReference>
<dbReference type="SUPFAM" id="SSF46894">
    <property type="entry name" value="C-terminal effector domain of the bipartite response regulators"/>
    <property type="match status" value="1"/>
</dbReference>